<accession>A0A6J6PKQ5</accession>
<dbReference type="PROSITE" id="PS50110">
    <property type="entry name" value="RESPONSE_REGULATORY"/>
    <property type="match status" value="1"/>
</dbReference>
<dbReference type="GO" id="GO:0000160">
    <property type="term" value="P:phosphorelay signal transduction system"/>
    <property type="evidence" value="ECO:0007669"/>
    <property type="project" value="InterPro"/>
</dbReference>
<dbReference type="Gene3D" id="3.40.50.2300">
    <property type="match status" value="1"/>
</dbReference>
<dbReference type="SMART" id="SM00448">
    <property type="entry name" value="REC"/>
    <property type="match status" value="1"/>
</dbReference>
<name>A0A6J6PKQ5_9ZZZZ</name>
<dbReference type="EMBL" id="CAEZXZ010000043">
    <property type="protein sequence ID" value="CAB4699082.1"/>
    <property type="molecule type" value="Genomic_DNA"/>
</dbReference>
<dbReference type="SUPFAM" id="SSF46894">
    <property type="entry name" value="C-terminal effector domain of the bipartite response regulators"/>
    <property type="match status" value="1"/>
</dbReference>
<dbReference type="InterPro" id="IPR051015">
    <property type="entry name" value="EvgA-like"/>
</dbReference>
<organism evidence="3">
    <name type="scientific">freshwater metagenome</name>
    <dbReference type="NCBI Taxonomy" id="449393"/>
    <lineage>
        <taxon>unclassified sequences</taxon>
        <taxon>metagenomes</taxon>
        <taxon>ecological metagenomes</taxon>
    </lineage>
</organism>
<gene>
    <name evidence="3" type="ORF">UFOPK2625_00416</name>
</gene>
<dbReference type="InterPro" id="IPR011006">
    <property type="entry name" value="CheY-like_superfamily"/>
</dbReference>
<dbReference type="InterPro" id="IPR036388">
    <property type="entry name" value="WH-like_DNA-bd_sf"/>
</dbReference>
<sequence>MRINVGQETGRTPTFVVLEDHVIVREGLERGLVDYFDRVEFAYSGAVLGDALKAIDQRAVDCAIIDLDLGDGRSVADVVSSFTSLSIPVVVVSALGDPAVIQSAILAGASAYVTKRSGFDELSEALDAILHNRDWMSPDFAGALIPKNATGVHLSAQEQRALVLYASGLKMDSVARRMEVAPSTVKQYIDRVRDKYTAAGKLARTKTDLYRVARDEGLMT</sequence>
<dbReference type="Gene3D" id="1.10.10.10">
    <property type="entry name" value="Winged helix-like DNA-binding domain superfamily/Winged helix DNA-binding domain"/>
    <property type="match status" value="1"/>
</dbReference>
<dbReference type="Pfam" id="PF00072">
    <property type="entry name" value="Response_reg"/>
    <property type="match status" value="1"/>
</dbReference>
<evidence type="ECO:0000313" key="3">
    <source>
        <dbReference type="EMBL" id="CAB4699082.1"/>
    </source>
</evidence>
<dbReference type="SUPFAM" id="SSF52172">
    <property type="entry name" value="CheY-like"/>
    <property type="match status" value="1"/>
</dbReference>
<dbReference type="InterPro" id="IPR016032">
    <property type="entry name" value="Sig_transdc_resp-reg_C-effctor"/>
</dbReference>
<dbReference type="GO" id="GO:0006352">
    <property type="term" value="P:DNA-templated transcription initiation"/>
    <property type="evidence" value="ECO:0007669"/>
    <property type="project" value="InterPro"/>
</dbReference>
<keyword evidence="1" id="KW-0238">DNA-binding</keyword>
<proteinExistence type="predicted"/>
<dbReference type="PANTHER" id="PTHR45566">
    <property type="entry name" value="HTH-TYPE TRANSCRIPTIONAL REGULATOR YHJB-RELATED"/>
    <property type="match status" value="1"/>
</dbReference>
<dbReference type="Pfam" id="PF08281">
    <property type="entry name" value="Sigma70_r4_2"/>
    <property type="match status" value="1"/>
</dbReference>
<feature type="domain" description="Response regulatory" evidence="2">
    <location>
        <begin position="14"/>
        <end position="130"/>
    </location>
</feature>
<reference evidence="3" key="1">
    <citation type="submission" date="2020-05" db="EMBL/GenBank/DDBJ databases">
        <authorList>
            <person name="Chiriac C."/>
            <person name="Salcher M."/>
            <person name="Ghai R."/>
            <person name="Kavagutti S V."/>
        </authorList>
    </citation>
    <scope>NUCLEOTIDE SEQUENCE</scope>
</reference>
<dbReference type="InterPro" id="IPR001789">
    <property type="entry name" value="Sig_transdc_resp-reg_receiver"/>
</dbReference>
<dbReference type="PANTHER" id="PTHR45566:SF1">
    <property type="entry name" value="HTH-TYPE TRANSCRIPTIONAL REGULATOR YHJB-RELATED"/>
    <property type="match status" value="1"/>
</dbReference>
<dbReference type="GO" id="GO:0016987">
    <property type="term" value="F:sigma factor activity"/>
    <property type="evidence" value="ECO:0007669"/>
    <property type="project" value="InterPro"/>
</dbReference>
<dbReference type="AlphaFoldDB" id="A0A6J6PKQ5"/>
<protein>
    <submittedName>
        <fullName evidence="3">Unannotated protein</fullName>
    </submittedName>
</protein>
<evidence type="ECO:0000256" key="1">
    <source>
        <dbReference type="ARBA" id="ARBA00023125"/>
    </source>
</evidence>
<dbReference type="InterPro" id="IPR013249">
    <property type="entry name" value="RNA_pol_sigma70_r4_t2"/>
</dbReference>
<evidence type="ECO:0000259" key="2">
    <source>
        <dbReference type="PROSITE" id="PS50110"/>
    </source>
</evidence>
<dbReference type="GO" id="GO:0003677">
    <property type="term" value="F:DNA binding"/>
    <property type="evidence" value="ECO:0007669"/>
    <property type="project" value="UniProtKB-KW"/>
</dbReference>